<dbReference type="GeneID" id="67008448"/>
<organism evidence="1 2">
    <name type="scientific">Aspergillus pseudoviridinutans</name>
    <dbReference type="NCBI Taxonomy" id="1517512"/>
    <lineage>
        <taxon>Eukaryota</taxon>
        <taxon>Fungi</taxon>
        <taxon>Dikarya</taxon>
        <taxon>Ascomycota</taxon>
        <taxon>Pezizomycotina</taxon>
        <taxon>Eurotiomycetes</taxon>
        <taxon>Eurotiomycetidae</taxon>
        <taxon>Eurotiales</taxon>
        <taxon>Aspergillaceae</taxon>
        <taxon>Aspergillus</taxon>
        <taxon>Aspergillus subgen. Fumigati</taxon>
    </lineage>
</organism>
<dbReference type="RefSeq" id="XP_043161619.1">
    <property type="nucleotide sequence ID" value="XM_043305684.1"/>
</dbReference>
<evidence type="ECO:0000313" key="2">
    <source>
        <dbReference type="Proteomes" id="UP001043456"/>
    </source>
</evidence>
<dbReference type="AlphaFoldDB" id="A0A9P3BM50"/>
<reference evidence="1 2" key="1">
    <citation type="submission" date="2018-10" db="EMBL/GenBank/DDBJ databases">
        <title>Pan-genome distribution and transcriptional activeness of fungal secondary metabolism genes in Aspergillus section Fumigati.</title>
        <authorList>
            <person name="Takahashi H."/>
            <person name="Umemura M."/>
            <person name="Ninomiya A."/>
            <person name="Kusuya Y."/>
            <person name="Urayama S."/>
            <person name="Shimizu M."/>
            <person name="Watanabe A."/>
            <person name="Kamei K."/>
            <person name="Yaguchi T."/>
            <person name="Hagiwara D."/>
        </authorList>
    </citation>
    <scope>NUCLEOTIDE SEQUENCE [LARGE SCALE GENOMIC DNA]</scope>
    <source>
        <strain evidence="1 2">IFM 55266</strain>
    </source>
</reference>
<dbReference type="Proteomes" id="UP001043456">
    <property type="component" value="Unassembled WGS sequence"/>
</dbReference>
<accession>A0A9P3BM50</accession>
<sequence length="220" mass="24134">MVRGQKVLSLRLVEELSHRAVWPEMDPERDEIDAGAEGLIYASETTSVWDRRPLQILPPKGQPGLGIGAAAVTNHIGELGMGRGRQACPGIRSDQVVEEDGDGEVVTLRSQSNVATVQMQGWIMAADAEGRADPRAGRQMQYHGIEEAVGVLGEDGAENAVLAYHSRAGLCHSLDIYLTLEIKSERVEARPLKEECLDVCRREHLDNLGCFRERSSLPEL</sequence>
<gene>
    <name evidence="1" type="ORF">Asppvi_009838</name>
</gene>
<evidence type="ECO:0000313" key="1">
    <source>
        <dbReference type="EMBL" id="GIJ90873.1"/>
    </source>
</evidence>
<dbReference type="EMBL" id="BHVY01000007">
    <property type="protein sequence ID" value="GIJ90873.1"/>
    <property type="molecule type" value="Genomic_DNA"/>
</dbReference>
<proteinExistence type="predicted"/>
<keyword evidence="2" id="KW-1185">Reference proteome</keyword>
<name>A0A9P3BM50_9EURO</name>
<protein>
    <submittedName>
        <fullName evidence="1">Uncharacterized protein</fullName>
    </submittedName>
</protein>
<comment type="caution">
    <text evidence="1">The sequence shown here is derived from an EMBL/GenBank/DDBJ whole genome shotgun (WGS) entry which is preliminary data.</text>
</comment>